<dbReference type="InterPro" id="IPR013767">
    <property type="entry name" value="PAS_fold"/>
</dbReference>
<name>X1R0Q5_9ZZZZ</name>
<evidence type="ECO:0000259" key="1">
    <source>
        <dbReference type="PROSITE" id="PS50112"/>
    </source>
</evidence>
<dbReference type="PROSITE" id="PS50112">
    <property type="entry name" value="PAS"/>
    <property type="match status" value="1"/>
</dbReference>
<accession>X1R0Q5</accession>
<gene>
    <name evidence="2" type="ORF">S12H4_25450</name>
</gene>
<protein>
    <recommendedName>
        <fullName evidence="1">PAS domain-containing protein</fullName>
    </recommendedName>
</protein>
<dbReference type="GO" id="GO:0006355">
    <property type="term" value="P:regulation of DNA-templated transcription"/>
    <property type="evidence" value="ECO:0007669"/>
    <property type="project" value="InterPro"/>
</dbReference>
<dbReference type="Pfam" id="PF00989">
    <property type="entry name" value="PAS"/>
    <property type="match status" value="1"/>
</dbReference>
<dbReference type="SUPFAM" id="SSF55785">
    <property type="entry name" value="PYP-like sensor domain (PAS domain)"/>
    <property type="match status" value="1"/>
</dbReference>
<dbReference type="CDD" id="cd00130">
    <property type="entry name" value="PAS"/>
    <property type="match status" value="1"/>
</dbReference>
<feature type="domain" description="PAS" evidence="1">
    <location>
        <begin position="1"/>
        <end position="55"/>
    </location>
</feature>
<proteinExistence type="predicted"/>
<dbReference type="EMBL" id="BARW01014287">
    <property type="protein sequence ID" value="GAI74382.1"/>
    <property type="molecule type" value="Genomic_DNA"/>
</dbReference>
<feature type="non-terminal residue" evidence="2">
    <location>
        <position position="1"/>
    </location>
</feature>
<dbReference type="Gene3D" id="3.30.450.20">
    <property type="entry name" value="PAS domain"/>
    <property type="match status" value="1"/>
</dbReference>
<dbReference type="AlphaFoldDB" id="X1R0Q5"/>
<reference evidence="2" key="1">
    <citation type="journal article" date="2014" name="Front. Microbiol.">
        <title>High frequency of phylogenetically diverse reductive dehalogenase-homologous genes in deep subseafloor sedimentary metagenomes.</title>
        <authorList>
            <person name="Kawai M."/>
            <person name="Futagami T."/>
            <person name="Toyoda A."/>
            <person name="Takaki Y."/>
            <person name="Nishi S."/>
            <person name="Hori S."/>
            <person name="Arai W."/>
            <person name="Tsubouchi T."/>
            <person name="Morono Y."/>
            <person name="Uchiyama I."/>
            <person name="Ito T."/>
            <person name="Fujiyama A."/>
            <person name="Inagaki F."/>
            <person name="Takami H."/>
        </authorList>
    </citation>
    <scope>NUCLEOTIDE SEQUENCE</scope>
    <source>
        <strain evidence="2">Expedition CK06-06</strain>
    </source>
</reference>
<dbReference type="InterPro" id="IPR035965">
    <property type="entry name" value="PAS-like_dom_sf"/>
</dbReference>
<feature type="non-terminal residue" evidence="2">
    <location>
        <position position="55"/>
    </location>
</feature>
<comment type="caution">
    <text evidence="2">The sequence shown here is derived from an EMBL/GenBank/DDBJ whole genome shotgun (WGS) entry which is preliminary data.</text>
</comment>
<organism evidence="2">
    <name type="scientific">marine sediment metagenome</name>
    <dbReference type="NCBI Taxonomy" id="412755"/>
    <lineage>
        <taxon>unclassified sequences</taxon>
        <taxon>metagenomes</taxon>
        <taxon>ecological metagenomes</taxon>
    </lineage>
</organism>
<dbReference type="NCBIfam" id="TIGR00229">
    <property type="entry name" value="sensory_box"/>
    <property type="match status" value="1"/>
</dbReference>
<evidence type="ECO:0000313" key="2">
    <source>
        <dbReference type="EMBL" id="GAI74382.1"/>
    </source>
</evidence>
<dbReference type="InterPro" id="IPR000014">
    <property type="entry name" value="PAS"/>
</dbReference>
<sequence>DKAQKYLDVAGVMLVAIDVEGRVGLVNKKGCEILGYEEEEIIGKKWFDNFLPERA</sequence>